<evidence type="ECO:0000313" key="4">
    <source>
        <dbReference type="Proteomes" id="UP000595942"/>
    </source>
</evidence>
<feature type="compositionally biased region" description="Polar residues" evidence="1">
    <location>
        <begin position="233"/>
        <end position="248"/>
    </location>
</feature>
<keyword evidence="2" id="KW-1133">Transmembrane helix</keyword>
<name>A0AB37H3G0_9STAP</name>
<dbReference type="EMBL" id="CP068073">
    <property type="protein sequence ID" value="QQS82217.1"/>
    <property type="molecule type" value="Genomic_DNA"/>
</dbReference>
<protein>
    <submittedName>
        <fullName evidence="3">Uncharacterized protein</fullName>
    </submittedName>
</protein>
<evidence type="ECO:0000256" key="1">
    <source>
        <dbReference type="SAM" id="MobiDB-lite"/>
    </source>
</evidence>
<sequence length="596" mass="68422">MENTVSFDRFVDLNYLKGTEIFKSEEEKIKEVSNKLLDEYKEIVLTQIINQFGIGQLIGGYKDGGNVSTEYNAKKGIFADEETKARYTREYKHSDYSNDIFSIDKSGQRILETPGLSTLNYQATKVREDIRNKITPVKNTPEYIRLKNTNPGVGEKSKRMVKASNNARKKIDKFKKNNLNKEGYLTDGYNTNRTAENHSNFHMDHVTSAKEIHEKFKLYTSKEEAAKIALDPNNITPTDGSANQSKGKNNLLEWNESKSKRDPEKTNGELYELDNEKVSERYKTSTEFIEKEYKKKKYKHIKKGVVNAGLKQGSNFALKQALGIFLYELGNEFSKEMKNYLGNLKSMKNFKEKTEEFKKSCEIIKDNLLEKKWKILKGFPEGFISGFISNIITFIINSFLTTYKRMVKIISESFSGLVSAVKTLFSNDFEDSNQKYKAAIKAFTGVIIGSLGGIMTESLILYLRTTPFGLFAIPVGSIIGGILTGIVTVSALYMIDDFSGFIKSLKGIFKKDEISQEELNQKYKELVIKMDEEYQFIIRRIYREYKHLLEITQKAFDRTISSTQRFNNTVEYAVAFKVDESEIVKNTQEIDDFFLN</sequence>
<dbReference type="Proteomes" id="UP000595942">
    <property type="component" value="Chromosome"/>
</dbReference>
<gene>
    <name evidence="3" type="ORF">I6J05_09910</name>
</gene>
<dbReference type="RefSeq" id="WP_047132122.1">
    <property type="nucleotide sequence ID" value="NZ_CP015114.1"/>
</dbReference>
<feature type="transmembrane region" description="Helical" evidence="2">
    <location>
        <begin position="442"/>
        <end position="463"/>
    </location>
</feature>
<dbReference type="KEGG" id="scv:A4G25_08610"/>
<evidence type="ECO:0000313" key="3">
    <source>
        <dbReference type="EMBL" id="QQS82217.1"/>
    </source>
</evidence>
<organism evidence="3 4">
    <name type="scientific">Staphylococcus condimenti</name>
    <dbReference type="NCBI Taxonomy" id="70255"/>
    <lineage>
        <taxon>Bacteria</taxon>
        <taxon>Bacillati</taxon>
        <taxon>Bacillota</taxon>
        <taxon>Bacilli</taxon>
        <taxon>Bacillales</taxon>
        <taxon>Staphylococcaceae</taxon>
        <taxon>Staphylococcus</taxon>
    </lineage>
</organism>
<dbReference type="GeneID" id="93725412"/>
<feature type="region of interest" description="Disordered" evidence="1">
    <location>
        <begin position="231"/>
        <end position="268"/>
    </location>
</feature>
<keyword evidence="2" id="KW-0472">Membrane</keyword>
<accession>A0AB37H3G0</accession>
<feature type="transmembrane region" description="Helical" evidence="2">
    <location>
        <begin position="469"/>
        <end position="495"/>
    </location>
</feature>
<feature type="transmembrane region" description="Helical" evidence="2">
    <location>
        <begin position="382"/>
        <end position="400"/>
    </location>
</feature>
<feature type="compositionally biased region" description="Basic and acidic residues" evidence="1">
    <location>
        <begin position="255"/>
        <end position="267"/>
    </location>
</feature>
<dbReference type="AlphaFoldDB" id="A0AB37H3G0"/>
<reference evidence="3 4" key="1">
    <citation type="submission" date="2021-01" db="EMBL/GenBank/DDBJ databases">
        <title>FDA dAtabase for Regulatory Grade micrObial Sequences (FDA-ARGOS): Supporting development and validation of Infectious Disease Dx tests.</title>
        <authorList>
            <person name="Sproer C."/>
            <person name="Gronow S."/>
            <person name="Severitt S."/>
            <person name="Schroder I."/>
            <person name="Tallon L."/>
            <person name="Sadzewicz L."/>
            <person name="Zhao X."/>
            <person name="Boylan J."/>
            <person name="Ott S."/>
            <person name="Bowen H."/>
            <person name="Vavikolanu K."/>
            <person name="Mehta A."/>
            <person name="Aluvathingal J."/>
            <person name="Nadendla S."/>
            <person name="Lowell S."/>
            <person name="Myers T."/>
            <person name="Yan Y."/>
            <person name="Sichtig H."/>
        </authorList>
    </citation>
    <scope>NUCLEOTIDE SEQUENCE [LARGE SCALE GENOMIC DNA]</scope>
    <source>
        <strain evidence="3 4">FDAARGOS_1148</strain>
    </source>
</reference>
<evidence type="ECO:0000256" key="2">
    <source>
        <dbReference type="SAM" id="Phobius"/>
    </source>
</evidence>
<proteinExistence type="predicted"/>
<keyword evidence="2" id="KW-0812">Transmembrane</keyword>
<keyword evidence="4" id="KW-1185">Reference proteome</keyword>